<name>A0A0M0HXE6_9VIBR</name>
<dbReference type="RefSeq" id="WP_053410388.1">
    <property type="nucleotide sequence ID" value="NZ_LHPI01000019.1"/>
</dbReference>
<dbReference type="GO" id="GO:0015288">
    <property type="term" value="F:porin activity"/>
    <property type="evidence" value="ECO:0007669"/>
    <property type="project" value="InterPro"/>
</dbReference>
<keyword evidence="7" id="KW-1185">Reference proteome</keyword>
<dbReference type="GO" id="GO:0009279">
    <property type="term" value="C:cell outer membrane"/>
    <property type="evidence" value="ECO:0007669"/>
    <property type="project" value="UniProtKB-SubCell"/>
</dbReference>
<dbReference type="STRING" id="171383.AKJ31_17605"/>
<comment type="subcellular location">
    <subcellularLocation>
        <location evidence="1">Cell outer membrane</location>
        <topology evidence="1">Multi-pass membrane protein</topology>
    </subcellularLocation>
</comment>
<keyword evidence="2 4" id="KW-0732">Signal</keyword>
<dbReference type="Proteomes" id="UP000037530">
    <property type="component" value="Unassembled WGS sequence"/>
</dbReference>
<dbReference type="InterPro" id="IPR050298">
    <property type="entry name" value="Gram-neg_bact_OMP"/>
</dbReference>
<dbReference type="PANTHER" id="PTHR34501:SF2">
    <property type="entry name" value="OUTER MEMBRANE PORIN F-RELATED"/>
    <property type="match status" value="1"/>
</dbReference>
<feature type="signal peptide" evidence="4">
    <location>
        <begin position="1"/>
        <end position="20"/>
    </location>
</feature>
<sequence length="323" mass="34242">MNIKPLAIAMSVLFTGAAAAGEIYKSDANTVELSGWAKGIAVYVDADAGDKQPHVFTDAHLNVKGTHELSEEAKLIGSFAINAGDSVTKENRNAEFADIKLEFDHVGYGNFSFGDTGNSFGAIEKAKQGEGSNLYIIGQGGVDGQGIRYKKTINDLEFSANYETDSDSENEANYAASLNYKAEDFSAAVAYGSDGDEANSLGLAGDVTLGDFTFGAAFISFENAASLKASDSVELTLSSPNDGETYSLAAAYKFESFKVYGSFQYADGDLQGTAVEAQTAYLGLGYDVTDAFKTDFVLQTGSVEQDGDKQDGYGVKFVAKYSF</sequence>
<evidence type="ECO:0000256" key="1">
    <source>
        <dbReference type="ARBA" id="ARBA00004571"/>
    </source>
</evidence>
<proteinExistence type="predicted"/>
<dbReference type="PANTHER" id="PTHR34501">
    <property type="entry name" value="PROTEIN YDDL-RELATED"/>
    <property type="match status" value="1"/>
</dbReference>
<dbReference type="EMBL" id="LHPI01000019">
    <property type="protein sequence ID" value="KOO06313.1"/>
    <property type="molecule type" value="Genomic_DNA"/>
</dbReference>
<evidence type="ECO:0000256" key="4">
    <source>
        <dbReference type="SAM" id="SignalP"/>
    </source>
</evidence>
<evidence type="ECO:0000313" key="6">
    <source>
        <dbReference type="EMBL" id="KOO06313.1"/>
    </source>
</evidence>
<dbReference type="SUPFAM" id="SSF56935">
    <property type="entry name" value="Porins"/>
    <property type="match status" value="1"/>
</dbReference>
<evidence type="ECO:0000256" key="2">
    <source>
        <dbReference type="ARBA" id="ARBA00022729"/>
    </source>
</evidence>
<dbReference type="Gene3D" id="2.40.160.10">
    <property type="entry name" value="Porin"/>
    <property type="match status" value="1"/>
</dbReference>
<dbReference type="InterPro" id="IPR033900">
    <property type="entry name" value="Gram_neg_porin_domain"/>
</dbReference>
<keyword evidence="3" id="KW-0472">Membrane</keyword>
<feature type="domain" description="Porin" evidence="5">
    <location>
        <begin position="7"/>
        <end position="304"/>
    </location>
</feature>
<evidence type="ECO:0000313" key="7">
    <source>
        <dbReference type="Proteomes" id="UP000037530"/>
    </source>
</evidence>
<protein>
    <recommendedName>
        <fullName evidence="5">Porin domain-containing protein</fullName>
    </recommendedName>
</protein>
<dbReference type="OrthoDB" id="5868286at2"/>
<reference evidence="7" key="1">
    <citation type="submission" date="2015-08" db="EMBL/GenBank/DDBJ databases">
        <title>Vibrio galatheae sp. nov., a novel member of the Vibrionaceae family isolated from the Solomon Islands.</title>
        <authorList>
            <person name="Giubergia S."/>
            <person name="Machado H."/>
            <person name="Mateiu R.V."/>
            <person name="Gram L."/>
        </authorList>
    </citation>
    <scope>NUCLEOTIDE SEQUENCE [LARGE SCALE GENOMIC DNA]</scope>
    <source>
        <strain evidence="7">DSM 19134</strain>
    </source>
</reference>
<feature type="chain" id="PRO_5005600352" description="Porin domain-containing protein" evidence="4">
    <location>
        <begin position="21"/>
        <end position="323"/>
    </location>
</feature>
<evidence type="ECO:0000259" key="5">
    <source>
        <dbReference type="Pfam" id="PF13609"/>
    </source>
</evidence>
<comment type="caution">
    <text evidence="6">The sequence shown here is derived from an EMBL/GenBank/DDBJ whole genome shotgun (WGS) entry which is preliminary data.</text>
</comment>
<gene>
    <name evidence="6" type="ORF">AKJ31_17605</name>
</gene>
<evidence type="ECO:0000256" key="3">
    <source>
        <dbReference type="ARBA" id="ARBA00023136"/>
    </source>
</evidence>
<dbReference type="Pfam" id="PF13609">
    <property type="entry name" value="Porin_4"/>
    <property type="match status" value="1"/>
</dbReference>
<dbReference type="PATRIC" id="fig|171383.3.peg.3593"/>
<organism evidence="6 7">
    <name type="scientific">Vibrio hepatarius</name>
    <dbReference type="NCBI Taxonomy" id="171383"/>
    <lineage>
        <taxon>Bacteria</taxon>
        <taxon>Pseudomonadati</taxon>
        <taxon>Pseudomonadota</taxon>
        <taxon>Gammaproteobacteria</taxon>
        <taxon>Vibrionales</taxon>
        <taxon>Vibrionaceae</taxon>
        <taxon>Vibrio</taxon>
        <taxon>Vibrio oreintalis group</taxon>
    </lineage>
</organism>
<accession>A0A0M0HXE6</accession>
<dbReference type="AlphaFoldDB" id="A0A0M0HXE6"/>
<dbReference type="InterPro" id="IPR023614">
    <property type="entry name" value="Porin_dom_sf"/>
</dbReference>